<organism evidence="2 3">
    <name type="scientific">Trypanosoma conorhini</name>
    <dbReference type="NCBI Taxonomy" id="83891"/>
    <lineage>
        <taxon>Eukaryota</taxon>
        <taxon>Discoba</taxon>
        <taxon>Euglenozoa</taxon>
        <taxon>Kinetoplastea</taxon>
        <taxon>Metakinetoplastina</taxon>
        <taxon>Trypanosomatida</taxon>
        <taxon>Trypanosomatidae</taxon>
        <taxon>Trypanosoma</taxon>
    </lineage>
</organism>
<evidence type="ECO:0000313" key="3">
    <source>
        <dbReference type="Proteomes" id="UP000284403"/>
    </source>
</evidence>
<comment type="caution">
    <text evidence="2">The sequence shown here is derived from an EMBL/GenBank/DDBJ whole genome shotgun (WGS) entry which is preliminary data.</text>
</comment>
<dbReference type="AlphaFoldDB" id="A0A422N252"/>
<keyword evidence="3" id="KW-1185">Reference proteome</keyword>
<evidence type="ECO:0000313" key="2">
    <source>
        <dbReference type="EMBL" id="RNE99531.1"/>
    </source>
</evidence>
<sequence length="125" mass="14222">MRAKMRFTATPYVTTRTSVSKPKRRYASIATARISCCALSRRMDPFFFFSWRCLRERCRDPPQRRMPAQGDAHADPAALLLLLLSYFCFDLRGCPCAFAVSQPPHRPGEAREAAGKPQGLKRRKA</sequence>
<dbReference type="Proteomes" id="UP000284403">
    <property type="component" value="Unassembled WGS sequence"/>
</dbReference>
<gene>
    <name evidence="2" type="ORF">Tco025E_08979</name>
</gene>
<feature type="region of interest" description="Disordered" evidence="1">
    <location>
        <begin position="100"/>
        <end position="125"/>
    </location>
</feature>
<dbReference type="EMBL" id="MKKU01000949">
    <property type="protein sequence ID" value="RNE99531.1"/>
    <property type="molecule type" value="Genomic_DNA"/>
</dbReference>
<accession>A0A422N252</accession>
<proteinExistence type="predicted"/>
<dbReference type="GeneID" id="40322590"/>
<dbReference type="RefSeq" id="XP_029224055.1">
    <property type="nucleotide sequence ID" value="XM_029375810.1"/>
</dbReference>
<reference evidence="2 3" key="1">
    <citation type="journal article" date="2018" name="BMC Genomics">
        <title>Genomic comparison of Trypanosoma conorhini and Trypanosoma rangeli to Trypanosoma cruzi strains of high and low virulence.</title>
        <authorList>
            <person name="Bradwell K.R."/>
            <person name="Koparde V.N."/>
            <person name="Matveyev A.V."/>
            <person name="Serrano M.G."/>
            <person name="Alves J.M."/>
            <person name="Parikh H."/>
            <person name="Huang B."/>
            <person name="Lee V."/>
            <person name="Espinosa-Alvarez O."/>
            <person name="Ortiz P.A."/>
            <person name="Costa-Martins A.G."/>
            <person name="Teixeira M.M."/>
            <person name="Buck G.A."/>
        </authorList>
    </citation>
    <scope>NUCLEOTIDE SEQUENCE [LARGE SCALE GENOMIC DNA]</scope>
    <source>
        <strain evidence="2 3">025E</strain>
    </source>
</reference>
<evidence type="ECO:0000256" key="1">
    <source>
        <dbReference type="SAM" id="MobiDB-lite"/>
    </source>
</evidence>
<protein>
    <submittedName>
        <fullName evidence="2">Uncharacterized protein</fullName>
    </submittedName>
</protein>
<name>A0A422N252_9TRYP</name>